<sequence length="701" mass="80793">MMFNNILDGIEFYRGYAARCGFNVRNSTVTRSKDGTITWKYILCNRAGEKNAAVDRDANVDGVMDKRRRVSRRVRCRARIVLKFSGLDGYSIHSFEERHSHPLVCDKHKGFLKVNRNIGHVHQKFILDCVRANIGPMDSYKLYNEVAGGHCNIGCTKNDVKNFTRDLRAYIVGADAQMVIDNLFKRREVCSAFNFEYLVNGEDKLKHIFWADPICRRNFAAFGDSVSFDATYNTNRYKMVFTPFTGKDNHGKCVTFGAALLSSENTESYCWVLEKFKDCMGRAPSMLITDQDPALKNAVKHVFPDVRHRLCMWHIMLKFSDRLPPHLKKNKSLRQQVNRIVWYDVIEPAVFEEKWQEIMSEFGLTDIDWFKSIYDLRYNWIPAYFRNHALSGLCRTTSISESANSFYGSFMNSNCNLVEFFMKYNSEIEAQRHAYAEMNSYDESTVPSLQTPILFEKHTAVVCTTNIFVKVQKEIYSACFKCRIMSITKNEPQLFYDVNDGDGIFQVVYDSVEETVVCSCSKFVREGLLCCHIYILLKDLNVDRIPDKYVVRRWTRSCFDSVNGCLTDLVSSCAAVDENKMKINTCISEFYACIGVTDGDDEKLSALLRCVRDFKEFLKHETSEEGIESDKNRMFYNFYGSSRPTQVDVLPPDVVKTKGSGSRLIPRAEKAAREKQKPLRTCKKCKKMCRHDSKNCGKVKD</sequence>
<evidence type="ECO:0000256" key="1">
    <source>
        <dbReference type="PROSITE-ProRule" id="PRU00325"/>
    </source>
</evidence>
<accession>A0AAD4JAT5</accession>
<protein>
    <recommendedName>
        <fullName evidence="3">SWIM-type domain-containing protein</fullName>
    </recommendedName>
</protein>
<keyword evidence="5" id="KW-1185">Reference proteome</keyword>
<dbReference type="PANTHER" id="PTHR47718">
    <property type="entry name" value="OS01G0519700 PROTEIN"/>
    <property type="match status" value="1"/>
</dbReference>
<evidence type="ECO:0000313" key="4">
    <source>
        <dbReference type="EMBL" id="KAH6829725.1"/>
    </source>
</evidence>
<proteinExistence type="predicted"/>
<dbReference type="Pfam" id="PF10551">
    <property type="entry name" value="MULE"/>
    <property type="match status" value="1"/>
</dbReference>
<organism evidence="4 5">
    <name type="scientific">Perilla frutescens var. hirtella</name>
    <name type="common">Perilla citriodora</name>
    <name type="synonym">Perilla setoyensis</name>
    <dbReference type="NCBI Taxonomy" id="608512"/>
    <lineage>
        <taxon>Eukaryota</taxon>
        <taxon>Viridiplantae</taxon>
        <taxon>Streptophyta</taxon>
        <taxon>Embryophyta</taxon>
        <taxon>Tracheophyta</taxon>
        <taxon>Spermatophyta</taxon>
        <taxon>Magnoliopsida</taxon>
        <taxon>eudicotyledons</taxon>
        <taxon>Gunneridae</taxon>
        <taxon>Pentapetalae</taxon>
        <taxon>asterids</taxon>
        <taxon>lamiids</taxon>
        <taxon>Lamiales</taxon>
        <taxon>Lamiaceae</taxon>
        <taxon>Nepetoideae</taxon>
        <taxon>Elsholtzieae</taxon>
        <taxon>Perilla</taxon>
    </lineage>
</organism>
<keyword evidence="1" id="KW-0862">Zinc</keyword>
<dbReference type="PROSITE" id="PS50966">
    <property type="entry name" value="ZF_SWIM"/>
    <property type="match status" value="1"/>
</dbReference>
<dbReference type="GO" id="GO:0008270">
    <property type="term" value="F:zinc ion binding"/>
    <property type="evidence" value="ECO:0007669"/>
    <property type="project" value="UniProtKB-KW"/>
</dbReference>
<dbReference type="Pfam" id="PF03101">
    <property type="entry name" value="FAR1"/>
    <property type="match status" value="1"/>
</dbReference>
<feature type="compositionally biased region" description="Basic and acidic residues" evidence="2">
    <location>
        <begin position="666"/>
        <end position="676"/>
    </location>
</feature>
<evidence type="ECO:0000313" key="5">
    <source>
        <dbReference type="Proteomes" id="UP001190926"/>
    </source>
</evidence>
<comment type="caution">
    <text evidence="4">The sequence shown here is derived from an EMBL/GenBank/DDBJ whole genome shotgun (WGS) entry which is preliminary data.</text>
</comment>
<dbReference type="InterPro" id="IPR007527">
    <property type="entry name" value="Znf_SWIM"/>
</dbReference>
<evidence type="ECO:0000256" key="2">
    <source>
        <dbReference type="SAM" id="MobiDB-lite"/>
    </source>
</evidence>
<keyword evidence="1" id="KW-0479">Metal-binding</keyword>
<name>A0AAD4JAT5_PERFH</name>
<keyword evidence="1" id="KW-0863">Zinc-finger</keyword>
<dbReference type="Proteomes" id="UP001190926">
    <property type="component" value="Unassembled WGS sequence"/>
</dbReference>
<dbReference type="InterPro" id="IPR004330">
    <property type="entry name" value="FAR1_DNA_bnd_dom"/>
</dbReference>
<gene>
    <name evidence="4" type="ORF">C2S53_012851</name>
</gene>
<dbReference type="AlphaFoldDB" id="A0AAD4JAT5"/>
<feature type="domain" description="SWIM-type" evidence="3">
    <location>
        <begin position="505"/>
        <end position="541"/>
    </location>
</feature>
<evidence type="ECO:0000259" key="3">
    <source>
        <dbReference type="PROSITE" id="PS50966"/>
    </source>
</evidence>
<reference evidence="4 5" key="1">
    <citation type="journal article" date="2021" name="Nat. Commun.">
        <title>Incipient diploidization of the medicinal plant Perilla within 10,000 years.</title>
        <authorList>
            <person name="Zhang Y."/>
            <person name="Shen Q."/>
            <person name="Leng L."/>
            <person name="Zhang D."/>
            <person name="Chen S."/>
            <person name="Shi Y."/>
            <person name="Ning Z."/>
            <person name="Chen S."/>
        </authorList>
    </citation>
    <scope>NUCLEOTIDE SEQUENCE [LARGE SCALE GENOMIC DNA]</scope>
    <source>
        <strain evidence="5">cv. PC099</strain>
    </source>
</reference>
<dbReference type="InterPro" id="IPR018289">
    <property type="entry name" value="MULE_transposase_dom"/>
</dbReference>
<dbReference type="EMBL" id="SDAM02000105">
    <property type="protein sequence ID" value="KAH6829725.1"/>
    <property type="molecule type" value="Genomic_DNA"/>
</dbReference>
<feature type="region of interest" description="Disordered" evidence="2">
    <location>
        <begin position="657"/>
        <end position="676"/>
    </location>
</feature>
<dbReference type="PANTHER" id="PTHR47718:SF18">
    <property type="entry name" value="PROTEIN FAR1-RELATED SEQUENCE 5-LIKE"/>
    <property type="match status" value="1"/>
</dbReference>